<dbReference type="AlphaFoldDB" id="A0A8H6YCQ9"/>
<keyword evidence="1" id="KW-0472">Membrane</keyword>
<sequence>MASTRSRQFSTLDALILRDYGRDTIEDAVGFTFETVLCSTYSILFALVVYSIFRRGVRSRNTIIMLLVVVYLYGASVTQWAVDFWVTLNSMHSLFMMTEVPIPTETLSRTKLATKLMHCKKLSLISTFVKIVSYAVVIWRTWVIYKGRIKAIVVPSVLLLTAFADQICPSSPMVVWGFSLGTNVVCTALIGFKAWYAMKSTPDPLLTDLRRHRKLLKQLKIDGITHGMSTQNVLSLLVESGFIYIFLLSIQIICYLDIPRSSPWYYFQYILVVMGQQVTGMYPTLIIAIVNFKRTIWEEHPITLGSCTVLNSLPQEVDPGRSGATRTFDLRSVIDICPEKVHDERCITHGNLACRE</sequence>
<feature type="transmembrane region" description="Helical" evidence="1">
    <location>
        <begin position="149"/>
        <end position="167"/>
    </location>
</feature>
<feature type="transmembrane region" description="Helical" evidence="1">
    <location>
        <begin position="173"/>
        <end position="192"/>
    </location>
</feature>
<proteinExistence type="predicted"/>
<evidence type="ECO:0000256" key="1">
    <source>
        <dbReference type="SAM" id="Phobius"/>
    </source>
</evidence>
<feature type="transmembrane region" description="Helical" evidence="1">
    <location>
        <begin position="28"/>
        <end position="50"/>
    </location>
</feature>
<accession>A0A8H6YCQ9</accession>
<evidence type="ECO:0000313" key="2">
    <source>
        <dbReference type="EMBL" id="KAF7358683.1"/>
    </source>
</evidence>
<keyword evidence="1" id="KW-0812">Transmembrane</keyword>
<keyword evidence="3" id="KW-1185">Reference proteome</keyword>
<comment type="caution">
    <text evidence="2">The sequence shown here is derived from an EMBL/GenBank/DDBJ whole genome shotgun (WGS) entry which is preliminary data.</text>
</comment>
<keyword evidence="1" id="KW-1133">Transmembrane helix</keyword>
<name>A0A8H6YCQ9_9AGAR</name>
<dbReference type="OrthoDB" id="2744793at2759"/>
<protein>
    <submittedName>
        <fullName evidence="2">Uncharacterized protein</fullName>
    </submittedName>
</protein>
<feature type="transmembrane region" description="Helical" evidence="1">
    <location>
        <begin position="62"/>
        <end position="82"/>
    </location>
</feature>
<feature type="transmembrane region" description="Helical" evidence="1">
    <location>
        <begin position="264"/>
        <end position="290"/>
    </location>
</feature>
<organism evidence="2 3">
    <name type="scientific">Mycena sanguinolenta</name>
    <dbReference type="NCBI Taxonomy" id="230812"/>
    <lineage>
        <taxon>Eukaryota</taxon>
        <taxon>Fungi</taxon>
        <taxon>Dikarya</taxon>
        <taxon>Basidiomycota</taxon>
        <taxon>Agaricomycotina</taxon>
        <taxon>Agaricomycetes</taxon>
        <taxon>Agaricomycetidae</taxon>
        <taxon>Agaricales</taxon>
        <taxon>Marasmiineae</taxon>
        <taxon>Mycenaceae</taxon>
        <taxon>Mycena</taxon>
    </lineage>
</organism>
<gene>
    <name evidence="2" type="ORF">MSAN_01207300</name>
</gene>
<evidence type="ECO:0000313" key="3">
    <source>
        <dbReference type="Proteomes" id="UP000623467"/>
    </source>
</evidence>
<feature type="transmembrane region" description="Helical" evidence="1">
    <location>
        <begin position="236"/>
        <end position="258"/>
    </location>
</feature>
<reference evidence="2" key="1">
    <citation type="submission" date="2020-05" db="EMBL/GenBank/DDBJ databases">
        <title>Mycena genomes resolve the evolution of fungal bioluminescence.</title>
        <authorList>
            <person name="Tsai I.J."/>
        </authorList>
    </citation>
    <scope>NUCLEOTIDE SEQUENCE</scope>
    <source>
        <strain evidence="2">160909Yilan</strain>
    </source>
</reference>
<dbReference type="Proteomes" id="UP000623467">
    <property type="component" value="Unassembled WGS sequence"/>
</dbReference>
<feature type="transmembrane region" description="Helical" evidence="1">
    <location>
        <begin position="122"/>
        <end position="142"/>
    </location>
</feature>
<dbReference type="EMBL" id="JACAZH010000009">
    <property type="protein sequence ID" value="KAF7358683.1"/>
    <property type="molecule type" value="Genomic_DNA"/>
</dbReference>